<feature type="transmembrane region" description="Helical" evidence="8">
    <location>
        <begin position="362"/>
        <end position="384"/>
    </location>
</feature>
<comment type="similarity">
    <text evidence="2">Belongs to the resistance-nodulation-cell division (RND) (TC 2.A.6) family. MmpL subfamily.</text>
</comment>
<feature type="transmembrane region" description="Helical" evidence="8">
    <location>
        <begin position="710"/>
        <end position="732"/>
    </location>
</feature>
<feature type="transmembrane region" description="Helical" evidence="8">
    <location>
        <begin position="657"/>
        <end position="675"/>
    </location>
</feature>
<dbReference type="InterPro" id="IPR004869">
    <property type="entry name" value="MMPL_dom"/>
</dbReference>
<name>A0A517M931_9BACT</name>
<feature type="transmembrane region" description="Helical" evidence="8">
    <location>
        <begin position="330"/>
        <end position="350"/>
    </location>
</feature>
<evidence type="ECO:0000256" key="8">
    <source>
        <dbReference type="SAM" id="Phobius"/>
    </source>
</evidence>
<comment type="subcellular location">
    <subcellularLocation>
        <location evidence="1">Cell membrane</location>
        <topology evidence="1">Multi-pass membrane protein</topology>
    </subcellularLocation>
</comment>
<evidence type="ECO:0000256" key="6">
    <source>
        <dbReference type="ARBA" id="ARBA00023136"/>
    </source>
</evidence>
<feature type="transmembrane region" description="Helical" evidence="8">
    <location>
        <begin position="20"/>
        <end position="39"/>
    </location>
</feature>
<feature type="transmembrane region" description="Helical" evidence="8">
    <location>
        <begin position="682"/>
        <end position="704"/>
    </location>
</feature>
<evidence type="ECO:0000256" key="2">
    <source>
        <dbReference type="ARBA" id="ARBA00010157"/>
    </source>
</evidence>
<dbReference type="OrthoDB" id="5429313at2"/>
<feature type="transmembrane region" description="Helical" evidence="8">
    <location>
        <begin position="286"/>
        <end position="309"/>
    </location>
</feature>
<dbReference type="KEGG" id="rml:FF011L_01210"/>
<proteinExistence type="inferred from homology"/>
<keyword evidence="5 8" id="KW-1133">Transmembrane helix</keyword>
<evidence type="ECO:0000256" key="3">
    <source>
        <dbReference type="ARBA" id="ARBA00022475"/>
    </source>
</evidence>
<keyword evidence="4 8" id="KW-0812">Transmembrane</keyword>
<feature type="transmembrane region" description="Helical" evidence="8">
    <location>
        <begin position="753"/>
        <end position="772"/>
    </location>
</feature>
<feature type="transmembrane region" description="Helical" evidence="8">
    <location>
        <begin position="432"/>
        <end position="453"/>
    </location>
</feature>
<dbReference type="Proteomes" id="UP000320672">
    <property type="component" value="Chromosome"/>
</dbReference>
<gene>
    <name evidence="10" type="ORF">FF011L_01210</name>
</gene>
<feature type="transmembrane region" description="Helical" evidence="8">
    <location>
        <begin position="784"/>
        <end position="806"/>
    </location>
</feature>
<dbReference type="Pfam" id="PF03176">
    <property type="entry name" value="MMPL"/>
    <property type="match status" value="1"/>
</dbReference>
<evidence type="ECO:0000259" key="9">
    <source>
        <dbReference type="Pfam" id="PF03176"/>
    </source>
</evidence>
<dbReference type="PANTHER" id="PTHR33406:SF6">
    <property type="entry name" value="MEMBRANE PROTEIN YDGH-RELATED"/>
    <property type="match status" value="1"/>
</dbReference>
<dbReference type="Gene3D" id="1.20.1640.10">
    <property type="entry name" value="Multidrug efflux transporter AcrB transmembrane domain"/>
    <property type="match status" value="2"/>
</dbReference>
<evidence type="ECO:0000256" key="5">
    <source>
        <dbReference type="ARBA" id="ARBA00022989"/>
    </source>
</evidence>
<dbReference type="AlphaFoldDB" id="A0A517M931"/>
<evidence type="ECO:0000256" key="4">
    <source>
        <dbReference type="ARBA" id="ARBA00022692"/>
    </source>
</evidence>
<feature type="region of interest" description="Disordered" evidence="7">
    <location>
        <begin position="388"/>
        <end position="408"/>
    </location>
</feature>
<evidence type="ECO:0000313" key="10">
    <source>
        <dbReference type="EMBL" id="QDS91392.1"/>
    </source>
</evidence>
<dbReference type="RefSeq" id="WP_145349467.1">
    <property type="nucleotide sequence ID" value="NZ_CP036262.1"/>
</dbReference>
<dbReference type="SUPFAM" id="SSF82866">
    <property type="entry name" value="Multidrug efflux transporter AcrB transmembrane domain"/>
    <property type="match status" value="2"/>
</dbReference>
<keyword evidence="6 8" id="KW-0472">Membrane</keyword>
<sequence>MLQETPLQSLVRQWVALRWWLLGIGIVLYLVTLPAAGRLQMDRQIESMFPASDPAVVAYKDLAEHFGGNAIVLLVYPDDQLFTAGGLQRAAKLSDRVGAVPGVQATLSIAEVAQSVEELRGISSFGMALLGEKKPPAILETSPTSIAFRKMFAGYTHNQAENYGAIVVMLQPLADPSSETPDKRSGGVQANHEATVASLRAIANDLPPELGKGVLVGQPVLVSEGYTMIQRDGQQLGTTTIWLLSVVLLILFRSPRWVLLALATIWGSSTVTRGLAVLLGLQLSLVSSMLTAILTVVSVAALIHIAVAWQKRRARGEDRQAATIRTLTRLLPPILWAGFTDAVGFAALMAADVGPVRDFGLLMTLGVGVVMLVLFFLLPAGLCAGKPETAHGKGSPQHAHQANRSKRRRRFTAGFGRWGSRFTVGLLKHRQAILWGTCLLGLLTAIGLSRLSAETNFLRNFREESSIAKAYQLVEEQFGGAGVWDILLPIPDRPLTTADLKRVHNLEVDLQAIRIPDFPNARVTQTLSMADTDAAAALSENPLIRLAPSSVRLQRMAQIMPEFSAALMTPTDSNDGYHGLRMMLRSPENLNSEAKTALIRSVQQTVQQHLDRPEWQSVQQRPKQTGLEESAFTEPGRVTGYYVLLARLVNSLLEDQWTSLGLASIGIFVVVWWATGNFVWAALTLLANGFPVMISLAALGWLNIPLNMGGAMIAAVSIGLTIDGSLHFLASYRRSRQRYGRCAGRAVLRAQSQVSWPISCATLALVVGFAVLTRSDFVPTATFGALLSLAMLLGMLANQILLPVLLGRAIFSSKLLFPSDDEF</sequence>
<organism evidence="10 11">
    <name type="scientific">Roseimaritima multifibrata</name>
    <dbReference type="NCBI Taxonomy" id="1930274"/>
    <lineage>
        <taxon>Bacteria</taxon>
        <taxon>Pseudomonadati</taxon>
        <taxon>Planctomycetota</taxon>
        <taxon>Planctomycetia</taxon>
        <taxon>Pirellulales</taxon>
        <taxon>Pirellulaceae</taxon>
        <taxon>Roseimaritima</taxon>
    </lineage>
</organism>
<evidence type="ECO:0000256" key="7">
    <source>
        <dbReference type="SAM" id="MobiDB-lite"/>
    </source>
</evidence>
<dbReference type="EMBL" id="CP036262">
    <property type="protein sequence ID" value="QDS91392.1"/>
    <property type="molecule type" value="Genomic_DNA"/>
</dbReference>
<dbReference type="GO" id="GO:0005886">
    <property type="term" value="C:plasma membrane"/>
    <property type="evidence" value="ECO:0007669"/>
    <property type="project" value="UniProtKB-SubCell"/>
</dbReference>
<reference evidence="10 11" key="1">
    <citation type="submission" date="2019-02" db="EMBL/GenBank/DDBJ databases">
        <title>Deep-cultivation of Planctomycetes and their phenomic and genomic characterization uncovers novel biology.</title>
        <authorList>
            <person name="Wiegand S."/>
            <person name="Jogler M."/>
            <person name="Boedeker C."/>
            <person name="Pinto D."/>
            <person name="Vollmers J."/>
            <person name="Rivas-Marin E."/>
            <person name="Kohn T."/>
            <person name="Peeters S.H."/>
            <person name="Heuer A."/>
            <person name="Rast P."/>
            <person name="Oberbeckmann S."/>
            <person name="Bunk B."/>
            <person name="Jeske O."/>
            <person name="Meyerdierks A."/>
            <person name="Storesund J.E."/>
            <person name="Kallscheuer N."/>
            <person name="Luecker S."/>
            <person name="Lage O.M."/>
            <person name="Pohl T."/>
            <person name="Merkel B.J."/>
            <person name="Hornburger P."/>
            <person name="Mueller R.-W."/>
            <person name="Bruemmer F."/>
            <person name="Labrenz M."/>
            <person name="Spormann A.M."/>
            <person name="Op den Camp H."/>
            <person name="Overmann J."/>
            <person name="Amann R."/>
            <person name="Jetten M.S.M."/>
            <person name="Mascher T."/>
            <person name="Medema M.H."/>
            <person name="Devos D.P."/>
            <person name="Kaster A.-K."/>
            <person name="Ovreas L."/>
            <person name="Rohde M."/>
            <person name="Galperin M.Y."/>
            <person name="Jogler C."/>
        </authorList>
    </citation>
    <scope>NUCLEOTIDE SEQUENCE [LARGE SCALE GENOMIC DNA]</scope>
    <source>
        <strain evidence="10 11">FF011L</strain>
    </source>
</reference>
<accession>A0A517M931</accession>
<feature type="domain" description="Membrane transport protein MMPL" evidence="9">
    <location>
        <begin position="192"/>
        <end position="382"/>
    </location>
</feature>
<dbReference type="InterPro" id="IPR050545">
    <property type="entry name" value="Mycobact_MmpL"/>
</dbReference>
<evidence type="ECO:0000313" key="11">
    <source>
        <dbReference type="Proteomes" id="UP000320672"/>
    </source>
</evidence>
<protein>
    <submittedName>
        <fullName evidence="10">MMPL family protein</fullName>
    </submittedName>
</protein>
<keyword evidence="11" id="KW-1185">Reference proteome</keyword>
<dbReference type="PANTHER" id="PTHR33406">
    <property type="entry name" value="MEMBRANE PROTEIN MJ1562-RELATED"/>
    <property type="match status" value="1"/>
</dbReference>
<evidence type="ECO:0000256" key="1">
    <source>
        <dbReference type="ARBA" id="ARBA00004651"/>
    </source>
</evidence>
<keyword evidence="3" id="KW-1003">Cell membrane</keyword>